<accession>A0AAD5H3K8</accession>
<keyword evidence="3" id="KW-1185">Reference proteome</keyword>
<gene>
    <name evidence="2" type="ORF">COHA_007330</name>
</gene>
<dbReference type="AlphaFoldDB" id="A0AAD5H3K8"/>
<feature type="region of interest" description="Disordered" evidence="1">
    <location>
        <begin position="559"/>
        <end position="613"/>
    </location>
</feature>
<feature type="region of interest" description="Disordered" evidence="1">
    <location>
        <begin position="1"/>
        <end position="89"/>
    </location>
</feature>
<feature type="compositionally biased region" description="Pro residues" evidence="1">
    <location>
        <begin position="1"/>
        <end position="11"/>
    </location>
</feature>
<feature type="region of interest" description="Disordered" evidence="1">
    <location>
        <begin position="226"/>
        <end position="246"/>
    </location>
</feature>
<evidence type="ECO:0000313" key="3">
    <source>
        <dbReference type="Proteomes" id="UP001205105"/>
    </source>
</evidence>
<feature type="compositionally biased region" description="Basic residues" evidence="1">
    <location>
        <begin position="593"/>
        <end position="613"/>
    </location>
</feature>
<sequence>ATPASSSPPVPAGSRPGSSLGSVDSGSGTATAAAAAAGAGSRRSSSSAAAAAAARGAGSRHSSSGSSSDSGSDSDSDSDSDRSTQRQAQRAAYMAKVRFRWHTHGFPHVESVEDAERELRKLQGSRPFSGLLGHMHLGPNQLLQCCGFPVALALLAFEQQRCLFTTVDRPYAHSEHLPLAAAHPLFGPFAVYCFGMAGRTAEQAVQHLEGGRLQVKSMQVILNLPGKSGPHKDSGDSSPSSDGASVATGSCKYRAVVRAGLEPLPDGGAIPDLGGFVLTFSQVAAGGGVVMLLGQLALVASAAILGKRSELYHMVAVLRSTILSFLVELDDTQPSEPSYLQQAMLPFRAEQPPALPPLPSAAVLNEVMPAGPAGLVLKPVGPSPKLHNTSAAGKVGGTVTMAMAGVRPDDGASVQASNMGQTAWALDREGKLEDAAKGALAGGAAARDKKAGAMADPSFYGRQRAESSQCNKCLFLVRSQAVEVAGGAEAAAAAEKAEREAGGSGDSDGQWVWHGPYHCKQLCKDASSVFVQRAAELDSNTKVRLTRLIGKGTKGTYGEDGVQQLFKPKEPAKGLNGGRPPATEQQKAATRDRKAKKDKARRAAKRAAKSAGA</sequence>
<reference evidence="2" key="1">
    <citation type="submission" date="2020-11" db="EMBL/GenBank/DDBJ databases">
        <title>Chlorella ohadii genome sequencing and assembly.</title>
        <authorList>
            <person name="Murik O."/>
            <person name="Treves H."/>
            <person name="Kedem I."/>
            <person name="Shotland Y."/>
            <person name="Kaplan A."/>
        </authorList>
    </citation>
    <scope>NUCLEOTIDE SEQUENCE</scope>
    <source>
        <strain evidence="2">1</strain>
    </source>
</reference>
<feature type="compositionally biased region" description="Low complexity" evidence="1">
    <location>
        <begin position="12"/>
        <end position="71"/>
    </location>
</feature>
<feature type="non-terminal residue" evidence="2">
    <location>
        <position position="613"/>
    </location>
</feature>
<evidence type="ECO:0000313" key="2">
    <source>
        <dbReference type="EMBL" id="KAI7838925.1"/>
    </source>
</evidence>
<feature type="compositionally biased region" description="Low complexity" evidence="1">
    <location>
        <begin position="236"/>
        <end position="245"/>
    </location>
</feature>
<protein>
    <submittedName>
        <fullName evidence="2">Uncharacterized protein</fullName>
    </submittedName>
</protein>
<proteinExistence type="predicted"/>
<evidence type="ECO:0000256" key="1">
    <source>
        <dbReference type="SAM" id="MobiDB-lite"/>
    </source>
</evidence>
<comment type="caution">
    <text evidence="2">The sequence shown here is derived from an EMBL/GenBank/DDBJ whole genome shotgun (WGS) entry which is preliminary data.</text>
</comment>
<name>A0AAD5H3K8_9CHLO</name>
<dbReference type="Proteomes" id="UP001205105">
    <property type="component" value="Unassembled WGS sequence"/>
</dbReference>
<dbReference type="EMBL" id="JADXDR010000113">
    <property type="protein sequence ID" value="KAI7838925.1"/>
    <property type="molecule type" value="Genomic_DNA"/>
</dbReference>
<organism evidence="2 3">
    <name type="scientific">Chlorella ohadii</name>
    <dbReference type="NCBI Taxonomy" id="2649997"/>
    <lineage>
        <taxon>Eukaryota</taxon>
        <taxon>Viridiplantae</taxon>
        <taxon>Chlorophyta</taxon>
        <taxon>core chlorophytes</taxon>
        <taxon>Trebouxiophyceae</taxon>
        <taxon>Chlorellales</taxon>
        <taxon>Chlorellaceae</taxon>
        <taxon>Chlorella clade</taxon>
        <taxon>Chlorella</taxon>
    </lineage>
</organism>